<proteinExistence type="predicted"/>
<dbReference type="AlphaFoldDB" id="A0A1U9UQ30"/>
<dbReference type="KEGG" id="cuh:BJN34_12865"/>
<evidence type="ECO:0000313" key="1">
    <source>
        <dbReference type="EMBL" id="AQV94772.1"/>
    </source>
</evidence>
<dbReference type="OrthoDB" id="9831813at2"/>
<evidence type="ECO:0000313" key="2">
    <source>
        <dbReference type="Proteomes" id="UP000189627"/>
    </source>
</evidence>
<accession>A0A1U9UQ30</accession>
<organism evidence="1 2">
    <name type="scientific">Cupriavidus necator</name>
    <name type="common">Alcaligenes eutrophus</name>
    <name type="synonym">Ralstonia eutropha</name>
    <dbReference type="NCBI Taxonomy" id="106590"/>
    <lineage>
        <taxon>Bacteria</taxon>
        <taxon>Pseudomonadati</taxon>
        <taxon>Pseudomonadota</taxon>
        <taxon>Betaproteobacteria</taxon>
        <taxon>Burkholderiales</taxon>
        <taxon>Burkholderiaceae</taxon>
        <taxon>Cupriavidus</taxon>
    </lineage>
</organism>
<gene>
    <name evidence="1" type="ORF">BJN34_12865</name>
</gene>
<dbReference type="EMBL" id="CP017757">
    <property type="protein sequence ID" value="AQV94772.1"/>
    <property type="molecule type" value="Genomic_DNA"/>
</dbReference>
<dbReference type="RefSeq" id="WP_078196960.1">
    <property type="nucleotide sequence ID" value="NZ_CP017757.2"/>
</dbReference>
<protein>
    <submittedName>
        <fullName evidence="1">Uncharacterized protein</fullName>
    </submittedName>
</protein>
<sequence>MTVTVREQVCAVLLKGESVIATEFAKVAGCTGGAVADVLCRLQALSLVKAKKIKRGKFYLKVWTATDLPALAAYRPLRPGQHVRSGIDITPLLEVWGMPLKAPKLQLPATRHVCYDEPEEATA</sequence>
<name>A0A1U9UQ30_CUPNE</name>
<reference evidence="2" key="1">
    <citation type="submission" date="2017-02" db="EMBL/GenBank/DDBJ databases">
        <title>Complete genome sequence of Cupriavidus necator strain NH9, a 3-chlorobenzoate degrader.</title>
        <authorList>
            <person name="Moriuchi R."/>
            <person name="Dohra H."/>
            <person name="Ogawa N."/>
        </authorList>
    </citation>
    <scope>NUCLEOTIDE SEQUENCE [LARGE SCALE GENOMIC DNA]</scope>
    <source>
        <strain evidence="2">NH9</strain>
    </source>
</reference>
<dbReference type="Proteomes" id="UP000189627">
    <property type="component" value="Chromosome 1"/>
</dbReference>